<dbReference type="GO" id="GO:0015562">
    <property type="term" value="F:efflux transmembrane transporter activity"/>
    <property type="evidence" value="ECO:0007669"/>
    <property type="project" value="InterPro"/>
</dbReference>
<dbReference type="AlphaFoldDB" id="A0A2T5YLM5"/>
<keyword evidence="4" id="KW-1134">Transmembrane beta strand</keyword>
<evidence type="ECO:0000256" key="2">
    <source>
        <dbReference type="ARBA" id="ARBA00007613"/>
    </source>
</evidence>
<gene>
    <name evidence="8" type="ORF">C8N40_103266</name>
</gene>
<dbReference type="GO" id="GO:1990281">
    <property type="term" value="C:efflux pump complex"/>
    <property type="evidence" value="ECO:0007669"/>
    <property type="project" value="TreeGrafter"/>
</dbReference>
<keyword evidence="6" id="KW-0472">Membrane</keyword>
<keyword evidence="5" id="KW-0812">Transmembrane</keyword>
<evidence type="ECO:0000256" key="6">
    <source>
        <dbReference type="ARBA" id="ARBA00023136"/>
    </source>
</evidence>
<evidence type="ECO:0000313" key="9">
    <source>
        <dbReference type="Proteomes" id="UP000244225"/>
    </source>
</evidence>
<keyword evidence="9" id="KW-1185">Reference proteome</keyword>
<dbReference type="Gene3D" id="1.20.1600.10">
    <property type="entry name" value="Outer membrane efflux proteins (OEP)"/>
    <property type="match status" value="1"/>
</dbReference>
<dbReference type="InterPro" id="IPR003423">
    <property type="entry name" value="OMP_efflux"/>
</dbReference>
<dbReference type="GO" id="GO:0015288">
    <property type="term" value="F:porin activity"/>
    <property type="evidence" value="ECO:0007669"/>
    <property type="project" value="TreeGrafter"/>
</dbReference>
<evidence type="ECO:0000256" key="7">
    <source>
        <dbReference type="ARBA" id="ARBA00023237"/>
    </source>
</evidence>
<evidence type="ECO:0000256" key="1">
    <source>
        <dbReference type="ARBA" id="ARBA00004442"/>
    </source>
</evidence>
<name>A0A2T5YLM5_9BACT</name>
<dbReference type="GO" id="GO:0009279">
    <property type="term" value="C:cell outer membrane"/>
    <property type="evidence" value="ECO:0007669"/>
    <property type="project" value="UniProtKB-SubCell"/>
</dbReference>
<evidence type="ECO:0000256" key="3">
    <source>
        <dbReference type="ARBA" id="ARBA00022448"/>
    </source>
</evidence>
<reference evidence="8 9" key="1">
    <citation type="submission" date="2018-04" db="EMBL/GenBank/DDBJ databases">
        <title>Genomic Encyclopedia of Archaeal and Bacterial Type Strains, Phase II (KMG-II): from individual species to whole genera.</title>
        <authorList>
            <person name="Goeker M."/>
        </authorList>
    </citation>
    <scope>NUCLEOTIDE SEQUENCE [LARGE SCALE GENOMIC DNA]</scope>
    <source>
        <strain evidence="8 9">DSM 100162</strain>
    </source>
</reference>
<proteinExistence type="inferred from homology"/>
<evidence type="ECO:0000256" key="4">
    <source>
        <dbReference type="ARBA" id="ARBA00022452"/>
    </source>
</evidence>
<comment type="caution">
    <text evidence="8">The sequence shown here is derived from an EMBL/GenBank/DDBJ whole genome shotgun (WGS) entry which is preliminary data.</text>
</comment>
<dbReference type="SUPFAM" id="SSF56954">
    <property type="entry name" value="Outer membrane efflux proteins (OEP)"/>
    <property type="match status" value="1"/>
</dbReference>
<keyword evidence="3" id="KW-0813">Transport</keyword>
<accession>A0A2T5YLM5</accession>
<dbReference type="PANTHER" id="PTHR30026:SF20">
    <property type="entry name" value="OUTER MEMBRANE PROTEIN TOLC"/>
    <property type="match status" value="1"/>
</dbReference>
<dbReference type="InterPro" id="IPR051906">
    <property type="entry name" value="TolC-like"/>
</dbReference>
<dbReference type="Pfam" id="PF02321">
    <property type="entry name" value="OEP"/>
    <property type="match status" value="2"/>
</dbReference>
<dbReference type="Proteomes" id="UP000244225">
    <property type="component" value="Unassembled WGS sequence"/>
</dbReference>
<dbReference type="PANTHER" id="PTHR30026">
    <property type="entry name" value="OUTER MEMBRANE PROTEIN TOLC"/>
    <property type="match status" value="1"/>
</dbReference>
<sequence length="474" mass="53769">MSAPVESLTSTGLRTSPQFIPNTKSILTTYMKFITKLKPLLLGCLLSPALAWAQGSTSPAATSLTLEQCVDYALENGATVENALLNEAIGEREIRANLSGWYPQINASFGGSYNIKPQQFPVGDQIVTSAQRYNSNLLFEANQNLFNSDLLLASKAARFSRLQLDQQITNTKINTVVEVSKAFYDVLLTQEQYRILNVNLVRQEKQYNDARSRYEVGLVDKTDYQRAAITLANIRSDIKRTQEGVKAKTAYLKQLMGYPIESELELVYDYELMEQTVLVDTATVMEFANRIELQQLQTQRQLLELNTAYNKWSYLPTVSAFINYNSQYYSSAGLEDLYNKAYPTSVVGLRVSLPIFQGMRRVQNVRIAQLQEERLDVAIEDTRKAINTEYQAALANYKADYTDWRTLQSNLEIAQEVYDIIKLQYDEGVKAYVDLVVAESELRATQINYYNALYNLLASKLDYQRALGNIDINP</sequence>
<evidence type="ECO:0000256" key="5">
    <source>
        <dbReference type="ARBA" id="ARBA00022692"/>
    </source>
</evidence>
<protein>
    <submittedName>
        <fullName evidence="8">Outer membrane protein TolC</fullName>
    </submittedName>
</protein>
<comment type="subcellular location">
    <subcellularLocation>
        <location evidence="1">Cell outer membrane</location>
    </subcellularLocation>
</comment>
<organism evidence="8 9">
    <name type="scientific">Pontibacter mucosus</name>
    <dbReference type="NCBI Taxonomy" id="1649266"/>
    <lineage>
        <taxon>Bacteria</taxon>
        <taxon>Pseudomonadati</taxon>
        <taxon>Bacteroidota</taxon>
        <taxon>Cytophagia</taxon>
        <taxon>Cytophagales</taxon>
        <taxon>Hymenobacteraceae</taxon>
        <taxon>Pontibacter</taxon>
    </lineage>
</organism>
<dbReference type="EMBL" id="QBKI01000003">
    <property type="protein sequence ID" value="PTX20191.1"/>
    <property type="molecule type" value="Genomic_DNA"/>
</dbReference>
<evidence type="ECO:0000313" key="8">
    <source>
        <dbReference type="EMBL" id="PTX20191.1"/>
    </source>
</evidence>
<comment type="similarity">
    <text evidence="2">Belongs to the outer membrane factor (OMF) (TC 1.B.17) family.</text>
</comment>
<keyword evidence="7" id="KW-0998">Cell outer membrane</keyword>